<comment type="caution">
    <text evidence="2">The sequence shown here is derived from an EMBL/GenBank/DDBJ whole genome shotgun (WGS) entry which is preliminary data.</text>
</comment>
<dbReference type="InterPro" id="IPR000086">
    <property type="entry name" value="NUDIX_hydrolase_dom"/>
</dbReference>
<dbReference type="PANTHER" id="PTHR43222:SF2">
    <property type="entry name" value="NUDIX HYDROLASE 23, CHLOROPLASTIC"/>
    <property type="match status" value="1"/>
</dbReference>
<dbReference type="InterPro" id="IPR015797">
    <property type="entry name" value="NUDIX_hydrolase-like_dom_sf"/>
</dbReference>
<dbReference type="Pfam" id="PF14803">
    <property type="entry name" value="Zn_ribbon_Nudix"/>
    <property type="match status" value="1"/>
</dbReference>
<dbReference type="SUPFAM" id="SSF55811">
    <property type="entry name" value="Nudix"/>
    <property type="match status" value="1"/>
</dbReference>
<dbReference type="PANTHER" id="PTHR43222">
    <property type="entry name" value="NUDIX HYDROLASE 23"/>
    <property type="match status" value="1"/>
</dbReference>
<dbReference type="EMBL" id="JBHSCW010000007">
    <property type="protein sequence ID" value="MFC4352515.1"/>
    <property type="molecule type" value="Genomic_DNA"/>
</dbReference>
<evidence type="ECO:0000313" key="3">
    <source>
        <dbReference type="Proteomes" id="UP001595799"/>
    </source>
</evidence>
<dbReference type="Gene3D" id="2.20.70.10">
    <property type="match status" value="1"/>
</dbReference>
<dbReference type="CDD" id="cd04511">
    <property type="entry name" value="NUDIX_Hydrolase"/>
    <property type="match status" value="1"/>
</dbReference>
<organism evidence="2 3">
    <name type="scientific">Fodinicurvata halophila</name>
    <dbReference type="NCBI Taxonomy" id="1419723"/>
    <lineage>
        <taxon>Bacteria</taxon>
        <taxon>Pseudomonadati</taxon>
        <taxon>Pseudomonadota</taxon>
        <taxon>Alphaproteobacteria</taxon>
        <taxon>Rhodospirillales</taxon>
        <taxon>Rhodovibrionaceae</taxon>
        <taxon>Fodinicurvata</taxon>
    </lineage>
</organism>
<dbReference type="Proteomes" id="UP001595799">
    <property type="component" value="Unassembled WGS sequence"/>
</dbReference>
<name>A0ABV8UNK1_9PROT</name>
<feature type="domain" description="Nudix hydrolase" evidence="1">
    <location>
        <begin position="37"/>
        <end position="170"/>
    </location>
</feature>
<keyword evidence="3" id="KW-1185">Reference proteome</keyword>
<protein>
    <submittedName>
        <fullName evidence="2">NUDIX domain-containing protein</fullName>
    </submittedName>
</protein>
<proteinExistence type="predicted"/>
<accession>A0ABV8UNK1</accession>
<reference evidence="3" key="1">
    <citation type="journal article" date="2019" name="Int. J. Syst. Evol. Microbiol.">
        <title>The Global Catalogue of Microorganisms (GCM) 10K type strain sequencing project: providing services to taxonomists for standard genome sequencing and annotation.</title>
        <authorList>
            <consortium name="The Broad Institute Genomics Platform"/>
            <consortium name="The Broad Institute Genome Sequencing Center for Infectious Disease"/>
            <person name="Wu L."/>
            <person name="Ma J."/>
        </authorList>
    </citation>
    <scope>NUCLEOTIDE SEQUENCE [LARGE SCALE GENOMIC DNA]</scope>
    <source>
        <strain evidence="3">CECT 8472</strain>
    </source>
</reference>
<dbReference type="Pfam" id="PF00293">
    <property type="entry name" value="NUDIX"/>
    <property type="match status" value="1"/>
</dbReference>
<dbReference type="RefSeq" id="WP_382423010.1">
    <property type="nucleotide sequence ID" value="NZ_JBHSCW010000007.1"/>
</dbReference>
<dbReference type="Gene3D" id="3.90.79.10">
    <property type="entry name" value="Nucleoside Triphosphate Pyrophosphohydrolase"/>
    <property type="match status" value="1"/>
</dbReference>
<sequence>MSESAPQSDNNFESRVPEGDDRERLVCRDCGFVHYQNPKIVVGSVAEWQGRILLCRRAIHPRKGYWTLPAGYLELHEEPLEGALREAREEACAELEIDRLLAVYSIPRISQVQLIYRARLRHQKVACGPESAEVRLFDWADIPWDEIAFPSVHWALTHHREVQDRQDFPPFANPPGETGRMER</sequence>
<evidence type="ECO:0000259" key="1">
    <source>
        <dbReference type="PROSITE" id="PS51462"/>
    </source>
</evidence>
<dbReference type="PROSITE" id="PS51462">
    <property type="entry name" value="NUDIX"/>
    <property type="match status" value="1"/>
</dbReference>
<gene>
    <name evidence="2" type="ORF">ACFOW6_13270</name>
</gene>
<evidence type="ECO:0000313" key="2">
    <source>
        <dbReference type="EMBL" id="MFC4352515.1"/>
    </source>
</evidence>
<dbReference type="InterPro" id="IPR029401">
    <property type="entry name" value="Nudix_N"/>
</dbReference>